<dbReference type="EMBL" id="KQ971615">
    <property type="protein sequence ID" value="EFA11736.2"/>
    <property type="molecule type" value="Genomic_DNA"/>
</dbReference>
<proteinExistence type="predicted"/>
<protein>
    <submittedName>
        <fullName evidence="2">Uncharacterized protein</fullName>
    </submittedName>
</protein>
<dbReference type="OMA" id="CVITVIN"/>
<sequence>MLMHAVALFCVITVINCAFIDQVKRENSITLFNQTKEEAGHALIEARKKEEKNDMMSKILPLMVIPFMVSTAMIPMMLVSLKFMLMKSAFIGKLAVILLILNMFRNRSSGEGGVYTHNIQLSDMSMAHYGYNGEEEYGAYVNGKKRTFS</sequence>
<keyword evidence="1" id="KW-1133">Transmembrane helix</keyword>
<name>D7EKY3_TRICA</name>
<keyword evidence="1" id="KW-0812">Transmembrane</keyword>
<feature type="transmembrane region" description="Helical" evidence="1">
    <location>
        <begin position="59"/>
        <end position="78"/>
    </location>
</feature>
<dbReference type="HOGENOM" id="CLU_1818183_0_0_1"/>
<dbReference type="KEGG" id="tca:103315174"/>
<reference evidence="2 3" key="1">
    <citation type="journal article" date="2008" name="Nature">
        <title>The genome of the model beetle and pest Tribolium castaneum.</title>
        <authorList>
            <consortium name="Tribolium Genome Sequencing Consortium"/>
            <person name="Richards S."/>
            <person name="Gibbs R.A."/>
            <person name="Weinstock G.M."/>
            <person name="Brown S.J."/>
            <person name="Denell R."/>
            <person name="Beeman R.W."/>
            <person name="Gibbs R."/>
            <person name="Beeman R.W."/>
            <person name="Brown S.J."/>
            <person name="Bucher G."/>
            <person name="Friedrich M."/>
            <person name="Grimmelikhuijzen C.J."/>
            <person name="Klingler M."/>
            <person name="Lorenzen M."/>
            <person name="Richards S."/>
            <person name="Roth S."/>
            <person name="Schroder R."/>
            <person name="Tautz D."/>
            <person name="Zdobnov E.M."/>
            <person name="Muzny D."/>
            <person name="Gibbs R.A."/>
            <person name="Weinstock G.M."/>
            <person name="Attaway T."/>
            <person name="Bell S."/>
            <person name="Buhay C.J."/>
            <person name="Chandrabose M.N."/>
            <person name="Chavez D."/>
            <person name="Clerk-Blankenburg K.P."/>
            <person name="Cree A."/>
            <person name="Dao M."/>
            <person name="Davis C."/>
            <person name="Chacko J."/>
            <person name="Dinh H."/>
            <person name="Dugan-Rocha S."/>
            <person name="Fowler G."/>
            <person name="Garner T.T."/>
            <person name="Garnes J."/>
            <person name="Gnirke A."/>
            <person name="Hawes A."/>
            <person name="Hernandez J."/>
            <person name="Hines S."/>
            <person name="Holder M."/>
            <person name="Hume J."/>
            <person name="Jhangiani S.N."/>
            <person name="Joshi V."/>
            <person name="Khan Z.M."/>
            <person name="Jackson L."/>
            <person name="Kovar C."/>
            <person name="Kowis A."/>
            <person name="Lee S."/>
            <person name="Lewis L.R."/>
            <person name="Margolis J."/>
            <person name="Morgan M."/>
            <person name="Nazareth L.V."/>
            <person name="Nguyen N."/>
            <person name="Okwuonu G."/>
            <person name="Parker D."/>
            <person name="Richards S."/>
            <person name="Ruiz S.J."/>
            <person name="Santibanez J."/>
            <person name="Savard J."/>
            <person name="Scherer S.E."/>
            <person name="Schneider B."/>
            <person name="Sodergren E."/>
            <person name="Tautz D."/>
            <person name="Vattahil S."/>
            <person name="Villasana D."/>
            <person name="White C.S."/>
            <person name="Wright R."/>
            <person name="Park Y."/>
            <person name="Beeman R.W."/>
            <person name="Lord J."/>
            <person name="Oppert B."/>
            <person name="Lorenzen M."/>
            <person name="Brown S."/>
            <person name="Wang L."/>
            <person name="Savard J."/>
            <person name="Tautz D."/>
            <person name="Richards S."/>
            <person name="Weinstock G."/>
            <person name="Gibbs R.A."/>
            <person name="Liu Y."/>
            <person name="Worley K."/>
            <person name="Weinstock G."/>
            <person name="Elsik C.G."/>
            <person name="Reese J.T."/>
            <person name="Elhaik E."/>
            <person name="Landan G."/>
            <person name="Graur D."/>
            <person name="Arensburger P."/>
            <person name="Atkinson P."/>
            <person name="Beeman R.W."/>
            <person name="Beidler J."/>
            <person name="Brown S.J."/>
            <person name="Demuth J.P."/>
            <person name="Drury D.W."/>
            <person name="Du Y.Z."/>
            <person name="Fujiwara H."/>
            <person name="Lorenzen M."/>
            <person name="Maselli V."/>
            <person name="Osanai M."/>
            <person name="Park Y."/>
            <person name="Robertson H.M."/>
            <person name="Tu Z."/>
            <person name="Wang J.J."/>
            <person name="Wang S."/>
            <person name="Richards S."/>
            <person name="Song H."/>
            <person name="Zhang L."/>
            <person name="Sodergren E."/>
            <person name="Werner D."/>
            <person name="Stanke M."/>
            <person name="Morgenstern B."/>
            <person name="Solovyev V."/>
            <person name="Kosarev P."/>
            <person name="Brown G."/>
            <person name="Chen H.C."/>
            <person name="Ermolaeva O."/>
            <person name="Hlavina W."/>
            <person name="Kapustin Y."/>
            <person name="Kiryutin B."/>
            <person name="Kitts P."/>
            <person name="Maglott D."/>
            <person name="Pruitt K."/>
            <person name="Sapojnikov V."/>
            <person name="Souvorov A."/>
            <person name="Mackey A.J."/>
            <person name="Waterhouse R.M."/>
            <person name="Wyder S."/>
            <person name="Zdobnov E.M."/>
            <person name="Zdobnov E.M."/>
            <person name="Wyder S."/>
            <person name="Kriventseva E.V."/>
            <person name="Kadowaki T."/>
            <person name="Bork P."/>
            <person name="Aranda M."/>
            <person name="Bao R."/>
            <person name="Beermann A."/>
            <person name="Berns N."/>
            <person name="Bolognesi R."/>
            <person name="Bonneton F."/>
            <person name="Bopp D."/>
            <person name="Brown S.J."/>
            <person name="Bucher G."/>
            <person name="Butts T."/>
            <person name="Chaumot A."/>
            <person name="Denell R.E."/>
            <person name="Ferrier D.E."/>
            <person name="Friedrich M."/>
            <person name="Gordon C.M."/>
            <person name="Jindra M."/>
            <person name="Klingler M."/>
            <person name="Lan Q."/>
            <person name="Lattorff H.M."/>
            <person name="Laudet V."/>
            <person name="von Levetsow C."/>
            <person name="Liu Z."/>
            <person name="Lutz R."/>
            <person name="Lynch J.A."/>
            <person name="da Fonseca R.N."/>
            <person name="Posnien N."/>
            <person name="Reuter R."/>
            <person name="Roth S."/>
            <person name="Savard J."/>
            <person name="Schinko J.B."/>
            <person name="Schmitt C."/>
            <person name="Schoppmeier M."/>
            <person name="Schroder R."/>
            <person name="Shippy T.D."/>
            <person name="Simonnet F."/>
            <person name="Marques-Souza H."/>
            <person name="Tautz D."/>
            <person name="Tomoyasu Y."/>
            <person name="Trauner J."/>
            <person name="Van der Zee M."/>
            <person name="Vervoort M."/>
            <person name="Wittkopp N."/>
            <person name="Wimmer E.A."/>
            <person name="Yang X."/>
            <person name="Jones A.K."/>
            <person name="Sattelle D.B."/>
            <person name="Ebert P.R."/>
            <person name="Nelson D."/>
            <person name="Scott J.G."/>
            <person name="Beeman R.W."/>
            <person name="Muthukrishnan S."/>
            <person name="Kramer K.J."/>
            <person name="Arakane Y."/>
            <person name="Beeman R.W."/>
            <person name="Zhu Q."/>
            <person name="Hogenkamp D."/>
            <person name="Dixit R."/>
            <person name="Oppert B."/>
            <person name="Jiang H."/>
            <person name="Zou Z."/>
            <person name="Marshall J."/>
            <person name="Elpidina E."/>
            <person name="Vinokurov K."/>
            <person name="Oppert C."/>
            <person name="Zou Z."/>
            <person name="Evans J."/>
            <person name="Lu Z."/>
            <person name="Zhao P."/>
            <person name="Sumathipala N."/>
            <person name="Altincicek B."/>
            <person name="Vilcinskas A."/>
            <person name="Williams M."/>
            <person name="Hultmark D."/>
            <person name="Hetru C."/>
            <person name="Jiang H."/>
            <person name="Grimmelikhuijzen C.J."/>
            <person name="Hauser F."/>
            <person name="Cazzamali G."/>
            <person name="Williamson M."/>
            <person name="Park Y."/>
            <person name="Li B."/>
            <person name="Tanaka Y."/>
            <person name="Predel R."/>
            <person name="Neupert S."/>
            <person name="Schachtner J."/>
            <person name="Verleyen P."/>
            <person name="Raible F."/>
            <person name="Bork P."/>
            <person name="Friedrich M."/>
            <person name="Walden K.K."/>
            <person name="Robertson H.M."/>
            <person name="Angeli S."/>
            <person name="Foret S."/>
            <person name="Bucher G."/>
            <person name="Schuetz S."/>
            <person name="Maleszka R."/>
            <person name="Wimmer E.A."/>
            <person name="Beeman R.W."/>
            <person name="Lorenzen M."/>
            <person name="Tomoyasu Y."/>
            <person name="Miller S.C."/>
            <person name="Grossmann D."/>
            <person name="Bucher G."/>
        </authorList>
    </citation>
    <scope>NUCLEOTIDE SEQUENCE [LARGE SCALE GENOMIC DNA]</scope>
    <source>
        <strain evidence="2 3">Georgia GA2</strain>
    </source>
</reference>
<reference evidence="2 3" key="2">
    <citation type="journal article" date="2010" name="Nucleic Acids Res.">
        <title>BeetleBase in 2010: revisions to provide comprehensive genomic information for Tribolium castaneum.</title>
        <authorList>
            <person name="Kim H.S."/>
            <person name="Murphy T."/>
            <person name="Xia J."/>
            <person name="Caragea D."/>
            <person name="Park Y."/>
            <person name="Beeman R.W."/>
            <person name="Lorenzen M.D."/>
            <person name="Butcher S."/>
            <person name="Manak J.R."/>
            <person name="Brown S.J."/>
        </authorList>
    </citation>
    <scope>NUCLEOTIDE SEQUENCE [LARGE SCALE GENOMIC DNA]</scope>
    <source>
        <strain evidence="2 3">Georgia GA2</strain>
    </source>
</reference>
<dbReference type="InParanoid" id="D7EKY3"/>
<organism evidence="2 3">
    <name type="scientific">Tribolium castaneum</name>
    <name type="common">Red flour beetle</name>
    <dbReference type="NCBI Taxonomy" id="7070"/>
    <lineage>
        <taxon>Eukaryota</taxon>
        <taxon>Metazoa</taxon>
        <taxon>Ecdysozoa</taxon>
        <taxon>Arthropoda</taxon>
        <taxon>Hexapoda</taxon>
        <taxon>Insecta</taxon>
        <taxon>Pterygota</taxon>
        <taxon>Neoptera</taxon>
        <taxon>Endopterygota</taxon>
        <taxon>Coleoptera</taxon>
        <taxon>Polyphaga</taxon>
        <taxon>Cucujiformia</taxon>
        <taxon>Tenebrionidae</taxon>
        <taxon>Tenebrionidae incertae sedis</taxon>
        <taxon>Tribolium</taxon>
    </lineage>
</organism>
<evidence type="ECO:0000313" key="2">
    <source>
        <dbReference type="EMBL" id="EFA11736.2"/>
    </source>
</evidence>
<dbReference type="InterPro" id="IPR012464">
    <property type="entry name" value="DUF1676"/>
</dbReference>
<keyword evidence="1" id="KW-0472">Membrane</keyword>
<gene>
    <name evidence="2" type="primary">AUGUSTUS-3.0.2_02385</name>
    <name evidence="2" type="ORF">TcasGA2_TC002385</name>
</gene>
<evidence type="ECO:0000313" key="3">
    <source>
        <dbReference type="Proteomes" id="UP000007266"/>
    </source>
</evidence>
<keyword evidence="3" id="KW-1185">Reference proteome</keyword>
<feature type="transmembrane region" description="Helical" evidence="1">
    <location>
        <begin position="6"/>
        <end position="23"/>
    </location>
</feature>
<accession>D7EKY3</accession>
<dbReference type="OrthoDB" id="6624538at2759"/>
<evidence type="ECO:0000256" key="1">
    <source>
        <dbReference type="SAM" id="Phobius"/>
    </source>
</evidence>
<dbReference type="Proteomes" id="UP000007266">
    <property type="component" value="Unassembled WGS sequence"/>
</dbReference>
<dbReference type="Pfam" id="PF07898">
    <property type="entry name" value="DUF1676"/>
    <property type="match status" value="1"/>
</dbReference>
<dbReference type="eggNOG" id="ENOG502SGR9">
    <property type="taxonomic scope" value="Eukaryota"/>
</dbReference>
<dbReference type="AlphaFoldDB" id="D7EKY3"/>